<evidence type="ECO:0000256" key="9">
    <source>
        <dbReference type="ARBA" id="ARBA00023157"/>
    </source>
</evidence>
<gene>
    <name evidence="18" type="ORF">H8S84_15890</name>
</gene>
<dbReference type="GO" id="GO:0005737">
    <property type="term" value="C:cytoplasm"/>
    <property type="evidence" value="ECO:0007669"/>
    <property type="project" value="TreeGrafter"/>
</dbReference>
<keyword evidence="6" id="KW-0809">Transit peptide</keyword>
<dbReference type="Pfam" id="PF00578">
    <property type="entry name" value="AhpC-TSA"/>
    <property type="match status" value="1"/>
</dbReference>
<evidence type="ECO:0000313" key="18">
    <source>
        <dbReference type="EMBL" id="MBC5994330.1"/>
    </source>
</evidence>
<evidence type="ECO:0000256" key="7">
    <source>
        <dbReference type="ARBA" id="ARBA00023002"/>
    </source>
</evidence>
<keyword evidence="7" id="KW-0560">Oxidoreductase</keyword>
<dbReference type="PANTHER" id="PTHR42801:SF4">
    <property type="entry name" value="AHPC_TSA FAMILY PROTEIN"/>
    <property type="match status" value="1"/>
</dbReference>
<evidence type="ECO:0000256" key="14">
    <source>
        <dbReference type="ARBA" id="ARBA00049091"/>
    </source>
</evidence>
<comment type="catalytic activity">
    <reaction evidence="14">
        <text>a hydroperoxide + [thioredoxin]-dithiol = an alcohol + [thioredoxin]-disulfide + H2O</text>
        <dbReference type="Rhea" id="RHEA:62620"/>
        <dbReference type="Rhea" id="RHEA-COMP:10698"/>
        <dbReference type="Rhea" id="RHEA-COMP:10700"/>
        <dbReference type="ChEBI" id="CHEBI:15377"/>
        <dbReference type="ChEBI" id="CHEBI:29950"/>
        <dbReference type="ChEBI" id="CHEBI:30879"/>
        <dbReference type="ChEBI" id="CHEBI:35924"/>
        <dbReference type="ChEBI" id="CHEBI:50058"/>
        <dbReference type="EC" id="1.11.1.24"/>
    </reaction>
</comment>
<name>A0A923SPN6_9BACT</name>
<dbReference type="InterPro" id="IPR024706">
    <property type="entry name" value="Peroxiredoxin_AhpC-typ"/>
</dbReference>
<evidence type="ECO:0000256" key="2">
    <source>
        <dbReference type="ARBA" id="ARBA00011245"/>
    </source>
</evidence>
<dbReference type="FunFam" id="3.40.30.10:FF:000122">
    <property type="entry name" value="Peroxiredoxin Q chloroplastic"/>
    <property type="match status" value="1"/>
</dbReference>
<dbReference type="PIRSF" id="PIRSF000239">
    <property type="entry name" value="AHPC"/>
    <property type="match status" value="1"/>
</dbReference>
<reference evidence="18" key="1">
    <citation type="submission" date="2020-08" db="EMBL/GenBank/DDBJ databases">
        <title>Pontibacter sp. SD6 16S ribosomal RNA gene Genome sequencing and assembly.</title>
        <authorList>
            <person name="Kang M."/>
        </authorList>
    </citation>
    <scope>NUCLEOTIDE SEQUENCE</scope>
    <source>
        <strain evidence="18">SD6</strain>
    </source>
</reference>
<evidence type="ECO:0000256" key="15">
    <source>
        <dbReference type="ARBA" id="ARBA00060385"/>
    </source>
</evidence>
<dbReference type="Gene3D" id="3.40.30.10">
    <property type="entry name" value="Glutaredoxin"/>
    <property type="match status" value="1"/>
</dbReference>
<comment type="subunit">
    <text evidence="2">Monomer.</text>
</comment>
<comment type="function">
    <text evidence="1">Thiol-specific peroxidase that catalyzes the reduction of hydrogen peroxide and organic hydroperoxides to water and alcohols, respectively. Plays a role in cell protection against oxidative stress by detoxifying peroxides and as sensor of hydrogen peroxide-mediated signaling events.</text>
</comment>
<accession>A0A923SPN6</accession>
<dbReference type="InterPro" id="IPR050924">
    <property type="entry name" value="Peroxiredoxin_BCP/PrxQ"/>
</dbReference>
<dbReference type="EC" id="1.11.1.24" evidence="3"/>
<dbReference type="InterPro" id="IPR036249">
    <property type="entry name" value="Thioredoxin-like_sf"/>
</dbReference>
<keyword evidence="5" id="KW-0049">Antioxidant</keyword>
<dbReference type="CDD" id="cd03017">
    <property type="entry name" value="PRX_BCP"/>
    <property type="match status" value="1"/>
</dbReference>
<dbReference type="GO" id="GO:0034599">
    <property type="term" value="P:cellular response to oxidative stress"/>
    <property type="evidence" value="ECO:0007669"/>
    <property type="project" value="TreeGrafter"/>
</dbReference>
<evidence type="ECO:0000256" key="5">
    <source>
        <dbReference type="ARBA" id="ARBA00022862"/>
    </source>
</evidence>
<evidence type="ECO:0000256" key="1">
    <source>
        <dbReference type="ARBA" id="ARBA00003330"/>
    </source>
</evidence>
<evidence type="ECO:0000256" key="16">
    <source>
        <dbReference type="PIRSR" id="PIRSR000239-1"/>
    </source>
</evidence>
<dbReference type="PROSITE" id="PS51352">
    <property type="entry name" value="THIOREDOXIN_2"/>
    <property type="match status" value="1"/>
</dbReference>
<feature type="domain" description="Thioredoxin" evidence="17">
    <location>
        <begin position="6"/>
        <end position="155"/>
    </location>
</feature>
<protein>
    <recommendedName>
        <fullName evidence="3">thioredoxin-dependent peroxiredoxin</fullName>
        <ecNumber evidence="3">1.11.1.24</ecNumber>
    </recommendedName>
    <alternativeName>
        <fullName evidence="11">Thioredoxin peroxidase</fullName>
    </alternativeName>
    <alternativeName>
        <fullName evidence="13">Thioredoxin-dependent peroxiredoxin Bcp</fullName>
    </alternativeName>
</protein>
<dbReference type="GO" id="GO:0045454">
    <property type="term" value="P:cell redox homeostasis"/>
    <property type="evidence" value="ECO:0007669"/>
    <property type="project" value="TreeGrafter"/>
</dbReference>
<feature type="active site" description="Cysteine sulfenic acid (-SOH) intermediate; for peroxidase activity" evidence="16">
    <location>
        <position position="49"/>
    </location>
</feature>
<dbReference type="EMBL" id="JACRVF010000005">
    <property type="protein sequence ID" value="MBC5994330.1"/>
    <property type="molecule type" value="Genomic_DNA"/>
</dbReference>
<dbReference type="AlphaFoldDB" id="A0A923SPN6"/>
<proteinExistence type="inferred from homology"/>
<dbReference type="GO" id="GO:0008379">
    <property type="term" value="F:thioredoxin peroxidase activity"/>
    <property type="evidence" value="ECO:0007669"/>
    <property type="project" value="TreeGrafter"/>
</dbReference>
<evidence type="ECO:0000259" key="17">
    <source>
        <dbReference type="PROSITE" id="PS51352"/>
    </source>
</evidence>
<evidence type="ECO:0000256" key="11">
    <source>
        <dbReference type="ARBA" id="ARBA00032824"/>
    </source>
</evidence>
<comment type="similarity">
    <text evidence="12">Belongs to the peroxiredoxin family. BCP/PrxQ subfamily.</text>
</comment>
<dbReference type="InterPro" id="IPR013766">
    <property type="entry name" value="Thioredoxin_domain"/>
</dbReference>
<organism evidence="18 19">
    <name type="scientific">Pontibacter cellulosilyticus</name>
    <dbReference type="NCBI Taxonomy" id="1720253"/>
    <lineage>
        <taxon>Bacteria</taxon>
        <taxon>Pseudomonadati</taxon>
        <taxon>Bacteroidota</taxon>
        <taxon>Cytophagia</taxon>
        <taxon>Cytophagales</taxon>
        <taxon>Hymenobacteraceae</taxon>
        <taxon>Pontibacter</taxon>
    </lineage>
</organism>
<comment type="subcellular location">
    <subcellularLocation>
        <location evidence="15">Thylakoid</location>
    </subcellularLocation>
</comment>
<keyword evidence="19" id="KW-1185">Reference proteome</keyword>
<dbReference type="Proteomes" id="UP000603640">
    <property type="component" value="Unassembled WGS sequence"/>
</dbReference>
<dbReference type="SUPFAM" id="SSF52833">
    <property type="entry name" value="Thioredoxin-like"/>
    <property type="match status" value="1"/>
</dbReference>
<evidence type="ECO:0000256" key="12">
    <source>
        <dbReference type="ARBA" id="ARBA00038489"/>
    </source>
</evidence>
<dbReference type="PANTHER" id="PTHR42801">
    <property type="entry name" value="THIOREDOXIN-DEPENDENT PEROXIDE REDUCTASE"/>
    <property type="match status" value="1"/>
</dbReference>
<keyword evidence="8" id="KW-0793">Thylakoid</keyword>
<keyword evidence="4" id="KW-0575">Peroxidase</keyword>
<evidence type="ECO:0000256" key="4">
    <source>
        <dbReference type="ARBA" id="ARBA00022559"/>
    </source>
</evidence>
<keyword evidence="9" id="KW-1015">Disulfide bond</keyword>
<comment type="caution">
    <text evidence="18">The sequence shown here is derived from an EMBL/GenBank/DDBJ whole genome shotgun (WGS) entry which is preliminary data.</text>
</comment>
<evidence type="ECO:0000256" key="6">
    <source>
        <dbReference type="ARBA" id="ARBA00022946"/>
    </source>
</evidence>
<sequence length="160" mass="18182">MSREAIKVGDKAPDFELIRQDGGFFRLKDLKGEKNVVLYFYPKDSTPGCTKQACEFRDQYEVFKEQGAEVVGISSDSVDSHKRFERVHHLPFILLSDKGGQVRSLYGVPKKLGILPGRVTYVIDKEGVVQYVFNSMTKPLEHVKTAIEVLENLNKEHQHA</sequence>
<dbReference type="InterPro" id="IPR000866">
    <property type="entry name" value="AhpC/TSA"/>
</dbReference>
<evidence type="ECO:0000256" key="10">
    <source>
        <dbReference type="ARBA" id="ARBA00023284"/>
    </source>
</evidence>
<evidence type="ECO:0000256" key="3">
    <source>
        <dbReference type="ARBA" id="ARBA00013017"/>
    </source>
</evidence>
<evidence type="ECO:0000313" key="19">
    <source>
        <dbReference type="Proteomes" id="UP000603640"/>
    </source>
</evidence>
<keyword evidence="10" id="KW-0676">Redox-active center</keyword>
<dbReference type="RefSeq" id="WP_187068362.1">
    <property type="nucleotide sequence ID" value="NZ_JACRVF010000005.1"/>
</dbReference>
<dbReference type="GO" id="GO:0009579">
    <property type="term" value="C:thylakoid"/>
    <property type="evidence" value="ECO:0007669"/>
    <property type="project" value="UniProtKB-SubCell"/>
</dbReference>
<evidence type="ECO:0000256" key="8">
    <source>
        <dbReference type="ARBA" id="ARBA00023078"/>
    </source>
</evidence>
<evidence type="ECO:0000256" key="13">
    <source>
        <dbReference type="ARBA" id="ARBA00042639"/>
    </source>
</evidence>